<dbReference type="EMBL" id="QSKF01000017">
    <property type="protein sequence ID" value="RHE37045.1"/>
    <property type="molecule type" value="Genomic_DNA"/>
</dbReference>
<gene>
    <name evidence="2" type="ORF">DW740_15990</name>
</gene>
<evidence type="ECO:0000313" key="2">
    <source>
        <dbReference type="EMBL" id="RHE37045.1"/>
    </source>
</evidence>
<dbReference type="InterPro" id="IPR007492">
    <property type="entry name" value="LytTR_DNA-bd_dom"/>
</dbReference>
<dbReference type="GO" id="GO:0003677">
    <property type="term" value="F:DNA binding"/>
    <property type="evidence" value="ECO:0007669"/>
    <property type="project" value="InterPro"/>
</dbReference>
<dbReference type="AlphaFoldDB" id="A0A414J0R1"/>
<accession>A0A414J0R1</accession>
<proteinExistence type="predicted"/>
<comment type="caution">
    <text evidence="2">The sequence shown here is derived from an EMBL/GenBank/DDBJ whole genome shotgun (WGS) entry which is preliminary data.</text>
</comment>
<dbReference type="Gene3D" id="2.40.50.1020">
    <property type="entry name" value="LytTr DNA-binding domain"/>
    <property type="match status" value="1"/>
</dbReference>
<sequence>MNKTEDEVVRLTAECLTRYWKRDYTFIFSHCAPQIVWISARQDEYLLTLDEVRENLETNCAVIPSCHLQHAEFQVAASCSELYVITGKYLVTTDPEEKFFLSAQQRCTFVWENTGNGLQISHIHISNPIGELKIAEDEAFPDTMGKMASHYMKEEILRLTSDRKLSVCDVNGSLIFLQLSDVMFISALGKETVFRTLTDCIFAKNSIKELAQQTQDCFVMTHRSYLVNPQYITAIRRYAITMQDGTELLVPRKKYDEIRRQILSV</sequence>
<evidence type="ECO:0000259" key="1">
    <source>
        <dbReference type="SMART" id="SM00850"/>
    </source>
</evidence>
<dbReference type="SMART" id="SM00850">
    <property type="entry name" value="LytTR"/>
    <property type="match status" value="1"/>
</dbReference>
<feature type="domain" description="HTH LytTR-type" evidence="1">
    <location>
        <begin position="172"/>
        <end position="263"/>
    </location>
</feature>
<dbReference type="Proteomes" id="UP000283745">
    <property type="component" value="Unassembled WGS sequence"/>
</dbReference>
<reference evidence="2 3" key="1">
    <citation type="submission" date="2018-08" db="EMBL/GenBank/DDBJ databases">
        <title>A genome reference for cultivated species of the human gut microbiota.</title>
        <authorList>
            <person name="Zou Y."/>
            <person name="Xue W."/>
            <person name="Luo G."/>
        </authorList>
    </citation>
    <scope>NUCLEOTIDE SEQUENCE [LARGE SCALE GENOMIC DNA]</scope>
    <source>
        <strain evidence="2 3">AM28-23</strain>
    </source>
</reference>
<organism evidence="2 3">
    <name type="scientific">Blautia obeum</name>
    <dbReference type="NCBI Taxonomy" id="40520"/>
    <lineage>
        <taxon>Bacteria</taxon>
        <taxon>Bacillati</taxon>
        <taxon>Bacillota</taxon>
        <taxon>Clostridia</taxon>
        <taxon>Lachnospirales</taxon>
        <taxon>Lachnospiraceae</taxon>
        <taxon>Blautia</taxon>
    </lineage>
</organism>
<dbReference type="Pfam" id="PF13474">
    <property type="entry name" value="SnoaL_3"/>
    <property type="match status" value="1"/>
</dbReference>
<name>A0A414J0R1_9FIRM</name>
<dbReference type="RefSeq" id="WP_015543419.1">
    <property type="nucleotide sequence ID" value="NZ_CABJFK010000017.1"/>
</dbReference>
<evidence type="ECO:0000313" key="3">
    <source>
        <dbReference type="Proteomes" id="UP000283745"/>
    </source>
</evidence>
<dbReference type="Gene3D" id="3.10.450.50">
    <property type="match status" value="1"/>
</dbReference>
<dbReference type="SUPFAM" id="SSF54427">
    <property type="entry name" value="NTF2-like"/>
    <property type="match status" value="1"/>
</dbReference>
<dbReference type="Pfam" id="PF04397">
    <property type="entry name" value="LytTR"/>
    <property type="match status" value="1"/>
</dbReference>
<dbReference type="InterPro" id="IPR032710">
    <property type="entry name" value="NTF2-like_dom_sf"/>
</dbReference>
<dbReference type="InterPro" id="IPR037401">
    <property type="entry name" value="SnoaL-like"/>
</dbReference>
<protein>
    <recommendedName>
        <fullName evidence="1">HTH LytTR-type domain-containing protein</fullName>
    </recommendedName>
</protein>